<dbReference type="Pfam" id="PF03466">
    <property type="entry name" value="LysR_substrate"/>
    <property type="match status" value="1"/>
</dbReference>
<evidence type="ECO:0000313" key="7">
    <source>
        <dbReference type="Proteomes" id="UP000234775"/>
    </source>
</evidence>
<keyword evidence="4" id="KW-0804">Transcription</keyword>
<dbReference type="Gene3D" id="1.10.10.10">
    <property type="entry name" value="Winged helix-like DNA-binding domain superfamily/Winged helix DNA-binding domain"/>
    <property type="match status" value="1"/>
</dbReference>
<keyword evidence="2" id="KW-0805">Transcription regulation</keyword>
<dbReference type="InterPro" id="IPR036390">
    <property type="entry name" value="WH_DNA-bd_sf"/>
</dbReference>
<reference evidence="6 7" key="1">
    <citation type="submission" date="2017-12" db="EMBL/GenBank/DDBJ databases">
        <title>Phylogenetic diversity of female urinary microbiome.</title>
        <authorList>
            <person name="Thomas-White K."/>
            <person name="Wolfe A.J."/>
        </authorList>
    </citation>
    <scope>NUCLEOTIDE SEQUENCE [LARGE SCALE GENOMIC DNA]</scope>
    <source>
        <strain evidence="6 7">UMB0844</strain>
    </source>
</reference>
<dbReference type="PANTHER" id="PTHR30126">
    <property type="entry name" value="HTH-TYPE TRANSCRIPTIONAL REGULATOR"/>
    <property type="match status" value="1"/>
</dbReference>
<protein>
    <recommendedName>
        <fullName evidence="5">HTH lysR-type domain-containing protein</fullName>
    </recommendedName>
</protein>
<gene>
    <name evidence="6" type="ORF">CYJ27_00820</name>
</gene>
<dbReference type="GO" id="GO:0000976">
    <property type="term" value="F:transcription cis-regulatory region binding"/>
    <property type="evidence" value="ECO:0007669"/>
    <property type="project" value="TreeGrafter"/>
</dbReference>
<dbReference type="GO" id="GO:0003700">
    <property type="term" value="F:DNA-binding transcription factor activity"/>
    <property type="evidence" value="ECO:0007669"/>
    <property type="project" value="InterPro"/>
</dbReference>
<dbReference type="InterPro" id="IPR036388">
    <property type="entry name" value="WH-like_DNA-bd_sf"/>
</dbReference>
<evidence type="ECO:0000259" key="5">
    <source>
        <dbReference type="PROSITE" id="PS50931"/>
    </source>
</evidence>
<keyword evidence="7" id="KW-1185">Reference proteome</keyword>
<dbReference type="Pfam" id="PF00126">
    <property type="entry name" value="HTH_1"/>
    <property type="match status" value="1"/>
</dbReference>
<keyword evidence="3" id="KW-0238">DNA-binding</keyword>
<dbReference type="Gene3D" id="3.40.190.10">
    <property type="entry name" value="Periplasmic binding protein-like II"/>
    <property type="match status" value="2"/>
</dbReference>
<dbReference type="EMBL" id="PKGZ01000001">
    <property type="protein sequence ID" value="PKY92011.1"/>
    <property type="molecule type" value="Genomic_DNA"/>
</dbReference>
<dbReference type="PANTHER" id="PTHR30126:SF40">
    <property type="entry name" value="HTH-TYPE TRANSCRIPTIONAL REGULATOR GLTR"/>
    <property type="match status" value="1"/>
</dbReference>
<dbReference type="InterPro" id="IPR000847">
    <property type="entry name" value="LysR_HTH_N"/>
</dbReference>
<name>A0A2I1K8S7_9LACT</name>
<organism evidence="6 7">
    <name type="scientific">Aerococcus christensenii</name>
    <dbReference type="NCBI Taxonomy" id="87541"/>
    <lineage>
        <taxon>Bacteria</taxon>
        <taxon>Bacillati</taxon>
        <taxon>Bacillota</taxon>
        <taxon>Bacilli</taxon>
        <taxon>Lactobacillales</taxon>
        <taxon>Aerococcaceae</taxon>
        <taxon>Aerococcus</taxon>
    </lineage>
</organism>
<dbReference type="SUPFAM" id="SSF46785">
    <property type="entry name" value="Winged helix' DNA-binding domain"/>
    <property type="match status" value="1"/>
</dbReference>
<accession>A0A2I1K8S7</accession>
<feature type="domain" description="HTH lysR-type" evidence="5">
    <location>
        <begin position="16"/>
        <end position="66"/>
    </location>
</feature>
<proteinExistence type="inferred from homology"/>
<comment type="similarity">
    <text evidence="1">Belongs to the LysR transcriptional regulatory family.</text>
</comment>
<dbReference type="AlphaFoldDB" id="A0A2I1K8S7"/>
<evidence type="ECO:0000256" key="1">
    <source>
        <dbReference type="ARBA" id="ARBA00009437"/>
    </source>
</evidence>
<dbReference type="InterPro" id="IPR005119">
    <property type="entry name" value="LysR_subst-bd"/>
</dbReference>
<evidence type="ECO:0000256" key="2">
    <source>
        <dbReference type="ARBA" id="ARBA00023015"/>
    </source>
</evidence>
<dbReference type="PROSITE" id="PS50931">
    <property type="entry name" value="HTH_LYSR"/>
    <property type="match status" value="1"/>
</dbReference>
<evidence type="ECO:0000256" key="3">
    <source>
        <dbReference type="ARBA" id="ARBA00023125"/>
    </source>
</evidence>
<comment type="caution">
    <text evidence="6">The sequence shown here is derived from an EMBL/GenBank/DDBJ whole genome shotgun (WGS) entry which is preliminary data.</text>
</comment>
<dbReference type="SUPFAM" id="SSF53850">
    <property type="entry name" value="Periplasmic binding protein-like II"/>
    <property type="match status" value="1"/>
</dbReference>
<evidence type="ECO:0000256" key="4">
    <source>
        <dbReference type="ARBA" id="ARBA00023163"/>
    </source>
</evidence>
<dbReference type="Proteomes" id="UP000234775">
    <property type="component" value="Unassembled WGS sequence"/>
</dbReference>
<sequence>MIRKEVFLLLDLRYLTFLELAKHLNYTKAAKALNYTQPTITKHIQYIENDLNTKLVYTQGREVKLTEEGIYLRDRLYELLETIDTIKQRIEKNNKISINLGTSRTVGEYYIPNYTPLLSQNKLHFNLLVENTDTLLKALEERSIDCALISGPVFEGNGMSKLPFFQDEIILVCDSHHHLANKTINFEDLYHQKLMIRERGSGLQQSLTITFSNMGVPFSKFNNLIYIGNIRLLKEVLYQGERIGFLYRTSAQAELDSGKLAQIHIRNLKLLQNYYLVYYDNKKARALIHQLLKYIQALPKEKAINP</sequence>
<evidence type="ECO:0000313" key="6">
    <source>
        <dbReference type="EMBL" id="PKY92011.1"/>
    </source>
</evidence>